<gene>
    <name evidence="1" type="ORF">LCGC14_1972650</name>
</gene>
<dbReference type="EMBL" id="LAZR01021924">
    <property type="protein sequence ID" value="KKL83645.1"/>
    <property type="molecule type" value="Genomic_DNA"/>
</dbReference>
<comment type="caution">
    <text evidence="1">The sequence shown here is derived from an EMBL/GenBank/DDBJ whole genome shotgun (WGS) entry which is preliminary data.</text>
</comment>
<name>A0A0F9HPM5_9ZZZZ</name>
<sequence length="153" mass="16885">MEGEYVSAAVSVTEPVGQQLFVSIFNLGLARDVYLLGTEEMKDGLVSTQSMARFLDNPNGVLEFTPPECKVIPSVQSPHATWIDTLKMFVSTERGNFACLNHDGLADPSAPLSKSDIDNVTEPLELNTFQWCTCTVRFQVKRAQQPSVQSCVR</sequence>
<feature type="non-terminal residue" evidence="1">
    <location>
        <position position="1"/>
    </location>
</feature>
<organism evidence="1">
    <name type="scientific">marine sediment metagenome</name>
    <dbReference type="NCBI Taxonomy" id="412755"/>
    <lineage>
        <taxon>unclassified sequences</taxon>
        <taxon>metagenomes</taxon>
        <taxon>ecological metagenomes</taxon>
    </lineage>
</organism>
<accession>A0A0F9HPM5</accession>
<dbReference type="AlphaFoldDB" id="A0A0F9HPM5"/>
<protein>
    <submittedName>
        <fullName evidence="1">Uncharacterized protein</fullName>
    </submittedName>
</protein>
<proteinExistence type="predicted"/>
<reference evidence="1" key="1">
    <citation type="journal article" date="2015" name="Nature">
        <title>Complex archaea that bridge the gap between prokaryotes and eukaryotes.</title>
        <authorList>
            <person name="Spang A."/>
            <person name="Saw J.H."/>
            <person name="Jorgensen S.L."/>
            <person name="Zaremba-Niedzwiedzka K."/>
            <person name="Martijn J."/>
            <person name="Lind A.E."/>
            <person name="van Eijk R."/>
            <person name="Schleper C."/>
            <person name="Guy L."/>
            <person name="Ettema T.J."/>
        </authorList>
    </citation>
    <scope>NUCLEOTIDE SEQUENCE</scope>
</reference>
<evidence type="ECO:0000313" key="1">
    <source>
        <dbReference type="EMBL" id="KKL83645.1"/>
    </source>
</evidence>